<sequence>MSEEIPIRVQIDGREAIWKMLIEGDGPWHLSLQSANGVESTAFGNNVFEALRSIRTQLFPRRIIICCNGARANVRPSALSASHGAWMIYTLHMWRPSTVRDLAPTLSYAPPSKIGSVEEQDAYWERHLRNRKNWLNFINPVWWIYFLTDSWGKPKWQDK</sequence>
<reference evidence="1 2" key="2">
    <citation type="journal article" date="2023" name="ChemBioChem">
        <title>Acyltransferase Domain Exchange between Two Independent Type I Polyketide Synthases in the Same Producer Strain of Macrolide Antibiotics.</title>
        <authorList>
            <person name="Kudo F."/>
            <person name="Kishikawa K."/>
            <person name="Tsuboi K."/>
            <person name="Kido T."/>
            <person name="Usui T."/>
            <person name="Hashimoto J."/>
            <person name="Shin-Ya K."/>
            <person name="Miyanaga A."/>
            <person name="Eguchi T."/>
        </authorList>
    </citation>
    <scope>NUCLEOTIDE SEQUENCE [LARGE SCALE GENOMIC DNA]</scope>
    <source>
        <strain evidence="1 2">A-8890</strain>
    </source>
</reference>
<reference evidence="1 2" key="1">
    <citation type="journal article" date="2010" name="ChemBioChem">
        <title>Cloning and characterization of the biosynthetic gene cluster of 16-membered macrolide antibiotic FD-891: involvement of a dual functional cytochrome P450 monooxygenase catalyzing epoxidation and hydroxylation.</title>
        <authorList>
            <person name="Kudo F."/>
            <person name="Motegi A."/>
            <person name="Mizoue K."/>
            <person name="Eguchi T."/>
        </authorList>
    </citation>
    <scope>NUCLEOTIDE SEQUENCE [LARGE SCALE GENOMIC DNA]</scope>
    <source>
        <strain evidence="1 2">A-8890</strain>
    </source>
</reference>
<accession>A0ABM7FBB9</accession>
<evidence type="ECO:0000313" key="1">
    <source>
        <dbReference type="EMBL" id="BBC33296.1"/>
    </source>
</evidence>
<proteinExistence type="predicted"/>
<gene>
    <name evidence="1" type="ORF">SGFS_045900</name>
</gene>
<name>A0ABM7FBB9_9ACTN</name>
<dbReference type="RefSeq" id="WP_286252785.1">
    <property type="nucleotide sequence ID" value="NZ_AP018448.1"/>
</dbReference>
<protein>
    <submittedName>
        <fullName evidence="1">Uncharacterized protein</fullName>
    </submittedName>
</protein>
<organism evidence="1 2">
    <name type="scientific">Streptomyces graminofaciens</name>
    <dbReference type="NCBI Taxonomy" id="68212"/>
    <lineage>
        <taxon>Bacteria</taxon>
        <taxon>Bacillati</taxon>
        <taxon>Actinomycetota</taxon>
        <taxon>Actinomycetes</taxon>
        <taxon>Kitasatosporales</taxon>
        <taxon>Streptomycetaceae</taxon>
        <taxon>Streptomyces</taxon>
    </lineage>
</organism>
<dbReference type="EMBL" id="AP018448">
    <property type="protein sequence ID" value="BBC33296.1"/>
    <property type="molecule type" value="Genomic_DNA"/>
</dbReference>
<keyword evidence="2" id="KW-1185">Reference proteome</keyword>
<dbReference type="Proteomes" id="UP001321542">
    <property type="component" value="Chromosome"/>
</dbReference>
<evidence type="ECO:0000313" key="2">
    <source>
        <dbReference type="Proteomes" id="UP001321542"/>
    </source>
</evidence>